<dbReference type="InterPro" id="IPR018490">
    <property type="entry name" value="cNMP-bd_dom_sf"/>
</dbReference>
<protein>
    <submittedName>
        <fullName evidence="5">CRP-like cAMP-binding protein</fullName>
    </submittedName>
</protein>
<sequence>MGLTMNRAEADAMLRSTGWLALVPPTFADEVLRRSILASFGPNEAMFRFGDPPGGIYGLVSGALTVNSAPPDAVPQLIHLGLQGAWTGEGSFMTGQPRRGELRALSPVQMMHLPLAEMERLAGNDVRAAKAFGTITVLGVDVLIRVIHDLQKRDADKRIAAVVHRLAGVPTQAIPLSQTELGIMANASRKQVNAALQRFAASGWLAKGTGYRAVSVIDPRALRAFSEEE</sequence>
<evidence type="ECO:0000313" key="5">
    <source>
        <dbReference type="EMBL" id="TDR85346.1"/>
    </source>
</evidence>
<dbReference type="Gene3D" id="2.60.120.10">
    <property type="entry name" value="Jelly Rolls"/>
    <property type="match status" value="1"/>
</dbReference>
<dbReference type="SUPFAM" id="SSF46785">
    <property type="entry name" value="Winged helix' DNA-binding domain"/>
    <property type="match status" value="1"/>
</dbReference>
<proteinExistence type="predicted"/>
<organism evidence="5 6">
    <name type="scientific">Enterovirga rhinocerotis</name>
    <dbReference type="NCBI Taxonomy" id="1339210"/>
    <lineage>
        <taxon>Bacteria</taxon>
        <taxon>Pseudomonadati</taxon>
        <taxon>Pseudomonadota</taxon>
        <taxon>Alphaproteobacteria</taxon>
        <taxon>Hyphomicrobiales</taxon>
        <taxon>Methylobacteriaceae</taxon>
        <taxon>Enterovirga</taxon>
    </lineage>
</organism>
<dbReference type="InterPro" id="IPR000595">
    <property type="entry name" value="cNMP-bd_dom"/>
</dbReference>
<comment type="caution">
    <text evidence="5">The sequence shown here is derived from an EMBL/GenBank/DDBJ whole genome shotgun (WGS) entry which is preliminary data.</text>
</comment>
<dbReference type="GO" id="GO:0003677">
    <property type="term" value="F:DNA binding"/>
    <property type="evidence" value="ECO:0007669"/>
    <property type="project" value="UniProtKB-KW"/>
</dbReference>
<keyword evidence="2" id="KW-0238">DNA-binding</keyword>
<dbReference type="InterPro" id="IPR012318">
    <property type="entry name" value="HTH_CRP"/>
</dbReference>
<dbReference type="Pfam" id="PF13545">
    <property type="entry name" value="HTH_Crp_2"/>
    <property type="match status" value="1"/>
</dbReference>
<dbReference type="PROSITE" id="PS50042">
    <property type="entry name" value="CNMP_BINDING_3"/>
    <property type="match status" value="1"/>
</dbReference>
<dbReference type="SUPFAM" id="SSF51206">
    <property type="entry name" value="cAMP-binding domain-like"/>
    <property type="match status" value="1"/>
</dbReference>
<gene>
    <name evidence="5" type="ORF">EV668_4467</name>
</gene>
<dbReference type="EMBL" id="SNZR01000017">
    <property type="protein sequence ID" value="TDR85346.1"/>
    <property type="molecule type" value="Genomic_DNA"/>
</dbReference>
<reference evidence="5 6" key="1">
    <citation type="submission" date="2019-03" db="EMBL/GenBank/DDBJ databases">
        <title>Genomic Encyclopedia of Type Strains, Phase IV (KMG-IV): sequencing the most valuable type-strain genomes for metagenomic binning, comparative biology and taxonomic classification.</title>
        <authorList>
            <person name="Goeker M."/>
        </authorList>
    </citation>
    <scope>NUCLEOTIDE SEQUENCE [LARGE SCALE GENOMIC DNA]</scope>
    <source>
        <strain evidence="5 6">DSM 25903</strain>
    </source>
</reference>
<dbReference type="Proteomes" id="UP000295122">
    <property type="component" value="Unassembled WGS sequence"/>
</dbReference>
<evidence type="ECO:0000313" key="6">
    <source>
        <dbReference type="Proteomes" id="UP000295122"/>
    </source>
</evidence>
<dbReference type="OrthoDB" id="7772718at2"/>
<evidence type="ECO:0000256" key="1">
    <source>
        <dbReference type="ARBA" id="ARBA00023015"/>
    </source>
</evidence>
<dbReference type="InterPro" id="IPR036388">
    <property type="entry name" value="WH-like_DNA-bd_sf"/>
</dbReference>
<accession>A0A4R7BN50</accession>
<keyword evidence="3" id="KW-0804">Transcription</keyword>
<dbReference type="GO" id="GO:0006355">
    <property type="term" value="P:regulation of DNA-templated transcription"/>
    <property type="evidence" value="ECO:0007669"/>
    <property type="project" value="InterPro"/>
</dbReference>
<evidence type="ECO:0000259" key="4">
    <source>
        <dbReference type="PROSITE" id="PS50042"/>
    </source>
</evidence>
<dbReference type="InterPro" id="IPR036390">
    <property type="entry name" value="WH_DNA-bd_sf"/>
</dbReference>
<evidence type="ECO:0000256" key="2">
    <source>
        <dbReference type="ARBA" id="ARBA00023125"/>
    </source>
</evidence>
<keyword evidence="6" id="KW-1185">Reference proteome</keyword>
<dbReference type="Pfam" id="PF00027">
    <property type="entry name" value="cNMP_binding"/>
    <property type="match status" value="1"/>
</dbReference>
<name>A0A4R7BN50_9HYPH</name>
<dbReference type="CDD" id="cd00038">
    <property type="entry name" value="CAP_ED"/>
    <property type="match status" value="1"/>
</dbReference>
<dbReference type="AlphaFoldDB" id="A0A4R7BN50"/>
<dbReference type="InterPro" id="IPR014710">
    <property type="entry name" value="RmlC-like_jellyroll"/>
</dbReference>
<keyword evidence="1" id="KW-0805">Transcription regulation</keyword>
<evidence type="ECO:0000256" key="3">
    <source>
        <dbReference type="ARBA" id="ARBA00023163"/>
    </source>
</evidence>
<feature type="domain" description="Cyclic nucleotide-binding" evidence="4">
    <location>
        <begin position="40"/>
        <end position="123"/>
    </location>
</feature>
<dbReference type="Gene3D" id="1.10.10.10">
    <property type="entry name" value="Winged helix-like DNA-binding domain superfamily/Winged helix DNA-binding domain"/>
    <property type="match status" value="1"/>
</dbReference>